<dbReference type="HOGENOM" id="CLU_1823576_0_0_4"/>
<feature type="domain" description="Zinc finger Ogr/Delta-type" evidence="1">
    <location>
        <begin position="36"/>
        <end position="82"/>
    </location>
</feature>
<gene>
    <name evidence="2" type="ordered locus">Pnap_3319</name>
</gene>
<evidence type="ECO:0000313" key="2">
    <source>
        <dbReference type="EMBL" id="ABM38616.1"/>
    </source>
</evidence>
<sequence>MAYQNPLAPVGKTNHRPRPRLVCRSPKGPSVRLHITCPNCESPAYGFRKRQLSTLVTELAYECRNPLCRASFVFQGEVTRWLTIPSNLNPQLNVPLSPIVQRRQQLDAINNLQTAVLPDIGEMITLERGSQIDIFSEQPEQ</sequence>
<dbReference type="KEGG" id="pna:Pnap_3319"/>
<keyword evidence="3" id="KW-1185">Reference proteome</keyword>
<dbReference type="STRING" id="365044.Pnap_3319"/>
<dbReference type="EMBL" id="CP000529">
    <property type="protein sequence ID" value="ABM38616.1"/>
    <property type="molecule type" value="Genomic_DNA"/>
</dbReference>
<reference evidence="3" key="1">
    <citation type="journal article" date="2009" name="Environ. Microbiol.">
        <title>The genome of Polaromonas naphthalenivorans strain CJ2, isolated from coal tar-contaminated sediment, reveals physiological and metabolic versatility and evolution through extensive horizontal gene transfer.</title>
        <authorList>
            <person name="Yagi J.M."/>
            <person name="Sims D."/>
            <person name="Brettin T."/>
            <person name="Bruce D."/>
            <person name="Madsen E.L."/>
        </authorList>
    </citation>
    <scope>NUCLEOTIDE SEQUENCE [LARGE SCALE GENOMIC DNA]</scope>
    <source>
        <strain evidence="3">CJ2</strain>
    </source>
</reference>
<dbReference type="OrthoDB" id="6895359at2"/>
<accession>A1VSI8</accession>
<dbReference type="InterPro" id="IPR007684">
    <property type="entry name" value="Znf_Ogr/Delta"/>
</dbReference>
<dbReference type="Pfam" id="PF04606">
    <property type="entry name" value="Ogr_Delta"/>
    <property type="match status" value="1"/>
</dbReference>
<evidence type="ECO:0000313" key="3">
    <source>
        <dbReference type="Proteomes" id="UP000000644"/>
    </source>
</evidence>
<protein>
    <submittedName>
        <fullName evidence="2">Phage transcriptional activator, Ogr/delta</fullName>
    </submittedName>
</protein>
<name>A1VSI8_POLNA</name>
<organism evidence="2 3">
    <name type="scientific">Polaromonas naphthalenivorans (strain CJ2)</name>
    <dbReference type="NCBI Taxonomy" id="365044"/>
    <lineage>
        <taxon>Bacteria</taxon>
        <taxon>Pseudomonadati</taxon>
        <taxon>Pseudomonadota</taxon>
        <taxon>Betaproteobacteria</taxon>
        <taxon>Burkholderiales</taxon>
        <taxon>Comamonadaceae</taxon>
        <taxon>Polaromonas</taxon>
    </lineage>
</organism>
<evidence type="ECO:0000259" key="1">
    <source>
        <dbReference type="Pfam" id="PF04606"/>
    </source>
</evidence>
<dbReference type="AlphaFoldDB" id="A1VSI8"/>
<dbReference type="Proteomes" id="UP000000644">
    <property type="component" value="Chromosome"/>
</dbReference>
<proteinExistence type="predicted"/>
<dbReference type="eggNOG" id="ENOG5033AEK">
    <property type="taxonomic scope" value="Bacteria"/>
</dbReference>